<dbReference type="PANTHER" id="PTHR12550:SF70">
    <property type="entry name" value="JIL-1 ANCHORING AND STABILIZING PROTEIN, ISOFORM A"/>
    <property type="match status" value="1"/>
</dbReference>
<organism evidence="5 6">
    <name type="scientific">Glomus cerebriforme</name>
    <dbReference type="NCBI Taxonomy" id="658196"/>
    <lineage>
        <taxon>Eukaryota</taxon>
        <taxon>Fungi</taxon>
        <taxon>Fungi incertae sedis</taxon>
        <taxon>Mucoromycota</taxon>
        <taxon>Glomeromycotina</taxon>
        <taxon>Glomeromycetes</taxon>
        <taxon>Glomerales</taxon>
        <taxon>Glomeraceae</taxon>
        <taxon>Glomus</taxon>
    </lineage>
</organism>
<dbReference type="AlphaFoldDB" id="A0A397TEQ3"/>
<dbReference type="InterPro" id="IPR035441">
    <property type="entry name" value="TFIIS/LEDGF_dom_sf"/>
</dbReference>
<feature type="region of interest" description="Disordered" evidence="2">
    <location>
        <begin position="79"/>
        <end position="318"/>
    </location>
</feature>
<dbReference type="CDD" id="cd05162">
    <property type="entry name" value="PWWP"/>
    <property type="match status" value="1"/>
</dbReference>
<sequence length="519" mass="59591">MSYSPGTVVYAKLKGYPWWPARVEVEDSLPSDVRSKKPKTPKPTIGVRFFGSKDYGWFGSNDLKPFDKKDAEITLQKMRNKKHDKLFERSIREALDPSSSPFDEPMDEEGAVDDLVSDSDGELENESKKSSESYENEDEDEGEYTKKSKSRNKGNKKNKKSTALKSEHRRTSSLGGGKLKKKYRSYSSEDEDDIDHSGKSGKKRRASEGSALEKISKRKQRKIDYTDDEEEKMDLDNDKNEFETKKKSRQIIKKERSEGSKSPLKSDNESPEGDVDDKDENKYNKDDVESKSSRIESESHHRSSKSRQSRTPGDRLLHLRHRLQRMTLKDDIELLDTEKIDEVFTEVENFPITIPLLKESKIGKLMRKIAEKNIDPDPKRIIERSNDLIKKWKCLLEAPTHEGSDEETSPKTVTQVEAESPNREAVHNEENNQPLPDEKETDRKQIVENIDSNSVKEDKERLPSAMDIDEINDIKSEIGEEKHIIENKDNIVTNGSSPANNQEVNSHEKEDFNNKVSEL</sequence>
<reference evidence="5 6" key="1">
    <citation type="submission" date="2018-06" db="EMBL/GenBank/DDBJ databases">
        <title>Comparative genomics reveals the genomic features of Rhizophagus irregularis, R. cerebriforme, R. diaphanum and Gigaspora rosea, and their symbiotic lifestyle signature.</title>
        <authorList>
            <person name="Morin E."/>
            <person name="San Clemente H."/>
            <person name="Chen E.C.H."/>
            <person name="De La Providencia I."/>
            <person name="Hainaut M."/>
            <person name="Kuo A."/>
            <person name="Kohler A."/>
            <person name="Murat C."/>
            <person name="Tang N."/>
            <person name="Roy S."/>
            <person name="Loubradou J."/>
            <person name="Henrissat B."/>
            <person name="Grigoriev I.V."/>
            <person name="Corradi N."/>
            <person name="Roux C."/>
            <person name="Martin F.M."/>
        </authorList>
    </citation>
    <scope>NUCLEOTIDE SEQUENCE [LARGE SCALE GENOMIC DNA]</scope>
    <source>
        <strain evidence="5 6">DAOM 227022</strain>
    </source>
</reference>
<proteinExistence type="predicted"/>
<dbReference type="GO" id="GO:0005634">
    <property type="term" value="C:nucleus"/>
    <property type="evidence" value="ECO:0007669"/>
    <property type="project" value="UniProtKB-SubCell"/>
</dbReference>
<feature type="compositionally biased region" description="Polar residues" evidence="2">
    <location>
        <begin position="490"/>
        <end position="504"/>
    </location>
</feature>
<dbReference type="PROSITE" id="PS50812">
    <property type="entry name" value="PWWP"/>
    <property type="match status" value="1"/>
</dbReference>
<dbReference type="InterPro" id="IPR017923">
    <property type="entry name" value="TFIIS_N"/>
</dbReference>
<comment type="caution">
    <text evidence="5">The sequence shown here is derived from an EMBL/GenBank/DDBJ whole genome shotgun (WGS) entry which is preliminary data.</text>
</comment>
<evidence type="ECO:0000313" key="6">
    <source>
        <dbReference type="Proteomes" id="UP000265703"/>
    </source>
</evidence>
<comment type="subcellular location">
    <subcellularLocation>
        <location evidence="1">Nucleus</location>
    </subcellularLocation>
</comment>
<feature type="domain" description="TFIIS N-terminal" evidence="4">
    <location>
        <begin position="317"/>
        <end position="399"/>
    </location>
</feature>
<dbReference type="InterPro" id="IPR000313">
    <property type="entry name" value="PWWP_dom"/>
</dbReference>
<feature type="compositionally biased region" description="Basic and acidic residues" evidence="2">
    <location>
        <begin position="252"/>
        <end position="268"/>
    </location>
</feature>
<feature type="compositionally biased region" description="Basic and acidic residues" evidence="2">
    <location>
        <begin position="234"/>
        <end position="245"/>
    </location>
</feature>
<dbReference type="Proteomes" id="UP000265703">
    <property type="component" value="Unassembled WGS sequence"/>
</dbReference>
<dbReference type="Gene3D" id="2.30.30.140">
    <property type="match status" value="1"/>
</dbReference>
<feature type="compositionally biased region" description="Acidic residues" evidence="2">
    <location>
        <begin position="104"/>
        <end position="124"/>
    </location>
</feature>
<accession>A0A397TEQ3</accession>
<evidence type="ECO:0008006" key="7">
    <source>
        <dbReference type="Google" id="ProtNLM"/>
    </source>
</evidence>
<dbReference type="SUPFAM" id="SSF47676">
    <property type="entry name" value="Conserved domain common to transcription factors TFIIS, elongin A, CRSP70"/>
    <property type="match status" value="1"/>
</dbReference>
<feature type="region of interest" description="Disordered" evidence="2">
    <location>
        <begin position="485"/>
        <end position="519"/>
    </location>
</feature>
<evidence type="ECO:0000259" key="4">
    <source>
        <dbReference type="PROSITE" id="PS51319"/>
    </source>
</evidence>
<dbReference type="SMART" id="SM00293">
    <property type="entry name" value="PWWP"/>
    <property type="match status" value="1"/>
</dbReference>
<name>A0A397TEQ3_9GLOM</name>
<evidence type="ECO:0000259" key="3">
    <source>
        <dbReference type="PROSITE" id="PS50812"/>
    </source>
</evidence>
<feature type="compositionally biased region" description="Basic and acidic residues" evidence="2">
    <location>
        <begin position="505"/>
        <end position="519"/>
    </location>
</feature>
<dbReference type="STRING" id="658196.A0A397TEQ3"/>
<keyword evidence="1" id="KW-0539">Nucleus</keyword>
<feature type="compositionally biased region" description="Basic and acidic residues" evidence="2">
    <location>
        <begin position="420"/>
        <end position="446"/>
    </location>
</feature>
<feature type="compositionally biased region" description="Acidic residues" evidence="2">
    <location>
        <begin position="269"/>
        <end position="278"/>
    </location>
</feature>
<feature type="compositionally biased region" description="Basic and acidic residues" evidence="2">
    <location>
        <begin position="279"/>
        <end position="301"/>
    </location>
</feature>
<dbReference type="SUPFAM" id="SSF63748">
    <property type="entry name" value="Tudor/PWWP/MBT"/>
    <property type="match status" value="1"/>
</dbReference>
<protein>
    <recommendedName>
        <fullName evidence="7">PWWP domain-containing protein</fullName>
    </recommendedName>
</protein>
<dbReference type="OrthoDB" id="62853at2759"/>
<dbReference type="PANTHER" id="PTHR12550">
    <property type="entry name" value="HEPATOMA-DERIVED GROWTH FACTOR-RELATED"/>
    <property type="match status" value="1"/>
</dbReference>
<feature type="region of interest" description="Disordered" evidence="2">
    <location>
        <begin position="400"/>
        <end position="469"/>
    </location>
</feature>
<dbReference type="PROSITE" id="PS51319">
    <property type="entry name" value="TFIIS_N"/>
    <property type="match status" value="1"/>
</dbReference>
<dbReference type="Pfam" id="PF00855">
    <property type="entry name" value="PWWP"/>
    <property type="match status" value="1"/>
</dbReference>
<keyword evidence="6" id="KW-1185">Reference proteome</keyword>
<feature type="compositionally biased region" description="Basic residues" evidence="2">
    <location>
        <begin position="147"/>
        <end position="162"/>
    </location>
</feature>
<feature type="compositionally biased region" description="Basic and acidic residues" evidence="2">
    <location>
        <begin position="85"/>
        <end position="95"/>
    </location>
</feature>
<evidence type="ECO:0000256" key="2">
    <source>
        <dbReference type="SAM" id="MobiDB-lite"/>
    </source>
</evidence>
<evidence type="ECO:0000256" key="1">
    <source>
        <dbReference type="PROSITE-ProRule" id="PRU00649"/>
    </source>
</evidence>
<dbReference type="Pfam" id="PF08711">
    <property type="entry name" value="Med26"/>
    <property type="match status" value="1"/>
</dbReference>
<gene>
    <name evidence="5" type="ORF">C1645_871931</name>
</gene>
<feature type="domain" description="PWWP" evidence="3">
    <location>
        <begin position="5"/>
        <end position="69"/>
    </location>
</feature>
<dbReference type="EMBL" id="QKYT01000042">
    <property type="protein sequence ID" value="RIA96618.1"/>
    <property type="molecule type" value="Genomic_DNA"/>
</dbReference>
<evidence type="ECO:0000313" key="5">
    <source>
        <dbReference type="EMBL" id="RIA96618.1"/>
    </source>
</evidence>
<dbReference type="Gene3D" id="1.20.930.10">
    <property type="entry name" value="Conserved domain common to transcription factors TFIIS, elongin A, CRSP70"/>
    <property type="match status" value="1"/>
</dbReference>